<keyword evidence="3" id="KW-0862">Zinc</keyword>
<dbReference type="OrthoDB" id="438726at2759"/>
<dbReference type="GO" id="GO:0008270">
    <property type="term" value="F:zinc ion binding"/>
    <property type="evidence" value="ECO:0007669"/>
    <property type="project" value="UniProtKB-KW"/>
</dbReference>
<dbReference type="GO" id="GO:0004842">
    <property type="term" value="F:ubiquitin-protein transferase activity"/>
    <property type="evidence" value="ECO:0007669"/>
    <property type="project" value="InterPro"/>
</dbReference>
<dbReference type="SMART" id="SM00504">
    <property type="entry name" value="Ubox"/>
    <property type="match status" value="1"/>
</dbReference>
<feature type="domain" description="RING-type" evidence="6">
    <location>
        <begin position="19"/>
        <end position="58"/>
    </location>
</feature>
<keyword evidence="5" id="KW-0175">Coiled coil</keyword>
<evidence type="ECO:0000256" key="1">
    <source>
        <dbReference type="ARBA" id="ARBA00022723"/>
    </source>
</evidence>
<dbReference type="SUPFAM" id="SSF57850">
    <property type="entry name" value="RING/U-box"/>
    <property type="match status" value="1"/>
</dbReference>
<dbReference type="EMBL" id="CAJNOI010000125">
    <property type="protein sequence ID" value="CAF1099388.1"/>
    <property type="molecule type" value="Genomic_DNA"/>
</dbReference>
<evidence type="ECO:0000259" key="6">
    <source>
        <dbReference type="PROSITE" id="PS50089"/>
    </source>
</evidence>
<dbReference type="Pfam" id="PF13639">
    <property type="entry name" value="zf-RING_2"/>
    <property type="match status" value="1"/>
</dbReference>
<evidence type="ECO:0000256" key="3">
    <source>
        <dbReference type="ARBA" id="ARBA00022833"/>
    </source>
</evidence>
<dbReference type="InterPro" id="IPR001841">
    <property type="entry name" value="Znf_RING"/>
</dbReference>
<dbReference type="Proteomes" id="UP000663832">
    <property type="component" value="Unassembled WGS sequence"/>
</dbReference>
<dbReference type="Pfam" id="PF02176">
    <property type="entry name" value="zf-TRAF"/>
    <property type="match status" value="1"/>
</dbReference>
<evidence type="ECO:0000256" key="5">
    <source>
        <dbReference type="SAM" id="Coils"/>
    </source>
</evidence>
<dbReference type="PROSITE" id="PS50089">
    <property type="entry name" value="ZF_RING_2"/>
    <property type="match status" value="1"/>
</dbReference>
<keyword evidence="1" id="KW-0479">Metal-binding</keyword>
<organism evidence="8 9">
    <name type="scientific">Adineta steineri</name>
    <dbReference type="NCBI Taxonomy" id="433720"/>
    <lineage>
        <taxon>Eukaryota</taxon>
        <taxon>Metazoa</taxon>
        <taxon>Spiralia</taxon>
        <taxon>Gnathifera</taxon>
        <taxon>Rotifera</taxon>
        <taxon>Eurotatoria</taxon>
        <taxon>Bdelloidea</taxon>
        <taxon>Adinetida</taxon>
        <taxon>Adinetidae</taxon>
        <taxon>Adineta</taxon>
    </lineage>
</organism>
<dbReference type="InterPro" id="IPR013083">
    <property type="entry name" value="Znf_RING/FYVE/PHD"/>
</dbReference>
<comment type="caution">
    <text evidence="8">The sequence shown here is derived from an EMBL/GenBank/DDBJ whole genome shotgun (WGS) entry which is preliminary data.</text>
</comment>
<dbReference type="PANTHER" id="PTHR10131:SF94">
    <property type="entry name" value="TNF RECEPTOR-ASSOCIATED FACTOR 4"/>
    <property type="match status" value="1"/>
</dbReference>
<sequence>MTTKYEYMNEASTDPELICTICHSPLEDPCCTPCGETFCRECITKWIQTPNVSCPICRKDLSIDVLTQPSRNVRNMLDRIPVKCIVCGQDDLWRGNFDDHIQKVCPKTVVSCSAADVNCTWTGQRDQLNQHLLVCQFASIDKVKPAITELITEYQQLKDQVTRQIPQINEQQNEIKRLKEQLIQKDTQLGK</sequence>
<proteinExistence type="predicted"/>
<reference evidence="8" key="1">
    <citation type="submission" date="2021-02" db="EMBL/GenBank/DDBJ databases">
        <authorList>
            <person name="Nowell W R."/>
        </authorList>
    </citation>
    <scope>NUCLEOTIDE SEQUENCE</scope>
</reference>
<evidence type="ECO:0000313" key="9">
    <source>
        <dbReference type="Proteomes" id="UP000663832"/>
    </source>
</evidence>
<evidence type="ECO:0000256" key="2">
    <source>
        <dbReference type="ARBA" id="ARBA00022771"/>
    </source>
</evidence>
<dbReference type="GO" id="GO:0016567">
    <property type="term" value="P:protein ubiquitination"/>
    <property type="evidence" value="ECO:0007669"/>
    <property type="project" value="InterPro"/>
</dbReference>
<feature type="coiled-coil region" evidence="5">
    <location>
        <begin position="151"/>
        <end position="188"/>
    </location>
</feature>
<keyword evidence="9" id="KW-1185">Reference proteome</keyword>
<dbReference type="Proteomes" id="UP000663877">
    <property type="component" value="Unassembled WGS sequence"/>
</dbReference>
<evidence type="ECO:0000256" key="4">
    <source>
        <dbReference type="PROSITE-ProRule" id="PRU00175"/>
    </source>
</evidence>
<protein>
    <recommendedName>
        <fullName evidence="6">RING-type domain-containing protein</fullName>
    </recommendedName>
</protein>
<evidence type="ECO:0000313" key="8">
    <source>
        <dbReference type="EMBL" id="CAF1153226.1"/>
    </source>
</evidence>
<accession>A0A814T135</accession>
<keyword evidence="2 4" id="KW-0863">Zinc-finger</keyword>
<name>A0A814T135_9BILA</name>
<evidence type="ECO:0000313" key="7">
    <source>
        <dbReference type="EMBL" id="CAF1099388.1"/>
    </source>
</evidence>
<dbReference type="SMART" id="SM00184">
    <property type="entry name" value="RING"/>
    <property type="match status" value="1"/>
</dbReference>
<dbReference type="AlphaFoldDB" id="A0A814T135"/>
<dbReference type="EMBL" id="CAJNOM010000155">
    <property type="protein sequence ID" value="CAF1153226.1"/>
    <property type="molecule type" value="Genomic_DNA"/>
</dbReference>
<gene>
    <name evidence="7" type="ORF">BJG266_LOCUS21265</name>
    <name evidence="8" type="ORF">QVE165_LOCUS23137</name>
</gene>
<dbReference type="InterPro" id="IPR003613">
    <property type="entry name" value="Ubox_domain"/>
</dbReference>
<dbReference type="Gene3D" id="3.30.40.10">
    <property type="entry name" value="Zinc/RING finger domain, C3HC4 (zinc finger)"/>
    <property type="match status" value="2"/>
</dbReference>
<dbReference type="InterPro" id="IPR001293">
    <property type="entry name" value="Znf_TRAF"/>
</dbReference>
<dbReference type="SUPFAM" id="SSF49599">
    <property type="entry name" value="TRAF domain-like"/>
    <property type="match status" value="1"/>
</dbReference>
<dbReference type="PANTHER" id="PTHR10131">
    <property type="entry name" value="TNF RECEPTOR ASSOCIATED FACTOR"/>
    <property type="match status" value="1"/>
</dbReference>